<gene>
    <name evidence="1" type="ORF">J9309_02750</name>
</gene>
<evidence type="ECO:0000313" key="1">
    <source>
        <dbReference type="EMBL" id="QTV06269.1"/>
    </source>
</evidence>
<keyword evidence="2" id="KW-1185">Reference proteome</keyword>
<accession>A0ABX7XEB9</accession>
<dbReference type="InterPro" id="IPR024213">
    <property type="entry name" value="DUF3822"/>
</dbReference>
<reference evidence="1 2" key="1">
    <citation type="journal article" date="2021" name="Int. J. Syst. Evol. Microbiol.">
        <title>Faecalibacter bovis sp. nov., isolated from cow faeces.</title>
        <authorList>
            <person name="Li F."/>
            <person name="Zhao W."/>
            <person name="Hong Q."/>
            <person name="Shao Q."/>
            <person name="Song J."/>
            <person name="Yang S."/>
        </authorList>
    </citation>
    <scope>NUCLEOTIDE SEQUENCE [LARGE SCALE GENOMIC DNA]</scope>
    <source>
        <strain evidence="1 2">ZY171143</strain>
    </source>
</reference>
<name>A0ABX7XEB9_9FLAO</name>
<evidence type="ECO:0000313" key="2">
    <source>
        <dbReference type="Proteomes" id="UP000672011"/>
    </source>
</evidence>
<protein>
    <submittedName>
        <fullName evidence="1">DUF3822 family protein</fullName>
    </submittedName>
</protein>
<reference evidence="2" key="2">
    <citation type="submission" date="2021-04" db="EMBL/GenBank/DDBJ databases">
        <title>Taxonomy of Flavobacteriaceae bacterium ZY171143.</title>
        <authorList>
            <person name="Li F."/>
        </authorList>
    </citation>
    <scope>NUCLEOTIDE SEQUENCE [LARGE SCALE GENOMIC DNA]</scope>
    <source>
        <strain evidence="2">ZY171143</strain>
    </source>
</reference>
<dbReference type="EMBL" id="CP072842">
    <property type="protein sequence ID" value="QTV06269.1"/>
    <property type="molecule type" value="Genomic_DNA"/>
</dbReference>
<dbReference type="Pfam" id="PF12864">
    <property type="entry name" value="DUF3822"/>
    <property type="match status" value="1"/>
</dbReference>
<dbReference type="Proteomes" id="UP000672011">
    <property type="component" value="Chromosome"/>
</dbReference>
<dbReference type="Gene3D" id="3.30.420.260">
    <property type="match status" value="1"/>
</dbReference>
<organism evidence="1 2">
    <name type="scientific">Faecalibacter bovis</name>
    <dbReference type="NCBI Taxonomy" id="2898187"/>
    <lineage>
        <taxon>Bacteria</taxon>
        <taxon>Pseudomonadati</taxon>
        <taxon>Bacteroidota</taxon>
        <taxon>Flavobacteriia</taxon>
        <taxon>Flavobacteriales</taxon>
        <taxon>Weeksellaceae</taxon>
        <taxon>Faecalibacter</taxon>
    </lineage>
</organism>
<sequence>MSENASTKSLALLITNDTLTFLTKTVQGTEEFYSEAINVNLPDLNEAVSYDLVEKEIKSNLPLLLYYNDVKICYISTPVTVVPNVHLSDNLSSFISLSNQSKFEAETIKLKNVDASLVFNTYNPLNKVLNNLPNLKNGTTFHVGKFLIDNNRIDSEKNQIFVRLIKQKLELCIYKKGVFTLYNVFDVTSDEDIVYYILNSLEQFNVDPNQVYVSLEGGITEDSIAYEHLAKYIQFIDFNREIEAIGPKYLLYKIFECE</sequence>
<dbReference type="RefSeq" id="WP_230476912.1">
    <property type="nucleotide sequence ID" value="NZ_CP072842.1"/>
</dbReference>
<dbReference type="CDD" id="cd24013">
    <property type="entry name" value="ASKHA_ATPase_BT3980-like"/>
    <property type="match status" value="1"/>
</dbReference>
<proteinExistence type="predicted"/>